<evidence type="ECO:0000256" key="1">
    <source>
        <dbReference type="ARBA" id="ARBA00022723"/>
    </source>
</evidence>
<accession>A0A3M2M8Y0</accession>
<dbReference type="RefSeq" id="WP_122193754.1">
    <property type="nucleotide sequence ID" value="NZ_JBHSKC010000010.1"/>
</dbReference>
<dbReference type="Pfam" id="PF24684">
    <property type="entry name" value="Vgb_lyase"/>
    <property type="match status" value="1"/>
</dbReference>
<dbReference type="GO" id="GO:0016835">
    <property type="term" value="F:carbon-oxygen lyase activity"/>
    <property type="evidence" value="ECO:0007669"/>
    <property type="project" value="UniProtKB-UniRule"/>
</dbReference>
<dbReference type="InterPro" id="IPR051344">
    <property type="entry name" value="Vgb"/>
</dbReference>
<keyword evidence="8" id="KW-1185">Reference proteome</keyword>
<dbReference type="PANTHER" id="PTHR40274">
    <property type="entry name" value="VIRGINIAMYCIN B LYASE"/>
    <property type="match status" value="1"/>
</dbReference>
<reference evidence="7 8" key="1">
    <citation type="submission" date="2018-10" db="EMBL/GenBank/DDBJ databases">
        <title>Isolation from soil.</title>
        <authorList>
            <person name="Hu J."/>
        </authorList>
    </citation>
    <scope>NUCLEOTIDE SEQUENCE [LARGE SCALE GENOMIC DNA]</scope>
    <source>
        <strain evidence="7 8">NEAU-Ht49</strain>
    </source>
</reference>
<comment type="subunit">
    <text evidence="5">Monomer.</text>
</comment>
<evidence type="ECO:0000256" key="3">
    <source>
        <dbReference type="ARBA" id="ARBA00023239"/>
    </source>
</evidence>
<dbReference type="OrthoDB" id="9812926at2"/>
<protein>
    <recommendedName>
        <fullName evidence="5">Virginiamycin B lyase</fullName>
        <ecNumber evidence="5">4.2.99.-</ecNumber>
    </recommendedName>
    <alternativeName>
        <fullName evidence="5">Streptogramin B lyase</fullName>
    </alternativeName>
</protein>
<feature type="binding site" evidence="5">
    <location>
        <position position="452"/>
    </location>
    <ligand>
        <name>Mg(2+)</name>
        <dbReference type="ChEBI" id="CHEBI:18420"/>
    </ligand>
</feature>
<keyword evidence="1 5" id="KW-0479">Metal-binding</keyword>
<sequence>MPSSFERLTAFGNQLIEVHLWLREELGVLREDVERSLSGGARPRELRAHCLTFCSALNRHHQGEDGNAFHVLAEQFPELRPVLEELSADHRVIEDSLRGLQALVDGLSPESDPARVRSELDGLAALMETHFTYEERRLVAALNALDVPEWRRDRPAFLQTTDPDEGTHMTRAAIEEHTVAGPEDGPYAITTGPDGALWFTLVEAAAIGRLVPGEEPRRFAVAPGSGPTIITPGPDGALWFTEYRANRIGRITTDGDVTEFPLPTAEARPFGIVTGPDGALWFTETATDGIGRITVDGAVTEFPLPVRGAFPSAITAGPDGALWFTMNQANAIGRITTGGETTLYDLPTEGAAPVGIAAGDDCLWFVEIGAGQIGRIDLDGRVTEFALPDRASRPHAVTVDGDGVPWFTEWAGNRLGSITGDGTVTGHDLPTPKSEPHGLVLGPDQALWAALEIGSLARLPLG</sequence>
<dbReference type="GO" id="GO:0017001">
    <property type="term" value="P:antibiotic catabolic process"/>
    <property type="evidence" value="ECO:0007669"/>
    <property type="project" value="UniProtKB-UniRule"/>
</dbReference>
<keyword evidence="3 5" id="KW-0456">Lyase</keyword>
<dbReference type="Proteomes" id="UP000282674">
    <property type="component" value="Unassembled WGS sequence"/>
</dbReference>
<dbReference type="GO" id="GO:0030288">
    <property type="term" value="C:outer membrane-bounded periplasmic space"/>
    <property type="evidence" value="ECO:0007669"/>
    <property type="project" value="TreeGrafter"/>
</dbReference>
<dbReference type="GO" id="GO:0000287">
    <property type="term" value="F:magnesium ion binding"/>
    <property type="evidence" value="ECO:0007669"/>
    <property type="project" value="InterPro"/>
</dbReference>
<evidence type="ECO:0000313" key="7">
    <source>
        <dbReference type="EMBL" id="RMI45921.1"/>
    </source>
</evidence>
<dbReference type="InterPro" id="IPR015943">
    <property type="entry name" value="WD40/YVTN_repeat-like_dom_sf"/>
</dbReference>
<keyword evidence="2 5" id="KW-0460">Magnesium</keyword>
<dbReference type="InterPro" id="IPR011217">
    <property type="entry name" value="Vgb_bact"/>
</dbReference>
<comment type="function">
    <text evidence="5">Inactivates the type B streptogramin antibiotics by linearizing the lactone ring at the ester linkage, generating a free phenylglycine carboxylate and converting the threonyl moiety into 2-amino-butenoic acid.</text>
</comment>
<evidence type="ECO:0000313" key="8">
    <source>
        <dbReference type="Proteomes" id="UP000282674"/>
    </source>
</evidence>
<evidence type="ECO:0000256" key="4">
    <source>
        <dbReference type="ARBA" id="ARBA00023251"/>
    </source>
</evidence>
<dbReference type="EMBL" id="RFFG01000011">
    <property type="protein sequence ID" value="RMI45921.1"/>
    <property type="molecule type" value="Genomic_DNA"/>
</dbReference>
<dbReference type="EC" id="4.2.99.-" evidence="5"/>
<name>A0A3M2M8Y0_9ACTN</name>
<feature type="binding site" evidence="5">
    <location>
        <position position="435"/>
    </location>
    <ligand>
        <name>Mg(2+)</name>
        <dbReference type="ChEBI" id="CHEBI:18420"/>
    </ligand>
</feature>
<dbReference type="HAMAP" id="MF_01282">
    <property type="entry name" value="VirginiamycinB_lyase"/>
    <property type="match status" value="1"/>
</dbReference>
<dbReference type="GO" id="GO:0046677">
    <property type="term" value="P:response to antibiotic"/>
    <property type="evidence" value="ECO:0007669"/>
    <property type="project" value="UniProtKB-KW"/>
</dbReference>
<dbReference type="Gene3D" id="2.130.10.10">
    <property type="entry name" value="YVTN repeat-like/Quinoprotein amine dehydrogenase"/>
    <property type="match status" value="1"/>
</dbReference>
<comment type="cofactor">
    <cofactor evidence="5">
        <name>Mg(2+)</name>
        <dbReference type="ChEBI" id="CHEBI:18420"/>
    </cofactor>
</comment>
<feature type="domain" description="Hemerythrin-like" evidence="6">
    <location>
        <begin position="15"/>
        <end position="141"/>
    </location>
</feature>
<dbReference type="Gene3D" id="1.20.120.520">
    <property type="entry name" value="nmb1532 protein domain like"/>
    <property type="match status" value="1"/>
</dbReference>
<gene>
    <name evidence="5" type="primary">vgb</name>
    <name evidence="7" type="ORF">EBO15_08385</name>
</gene>
<organism evidence="7 8">
    <name type="scientific">Actinomadura harenae</name>
    <dbReference type="NCBI Taxonomy" id="2483351"/>
    <lineage>
        <taxon>Bacteria</taxon>
        <taxon>Bacillati</taxon>
        <taxon>Actinomycetota</taxon>
        <taxon>Actinomycetes</taxon>
        <taxon>Streptosporangiales</taxon>
        <taxon>Thermomonosporaceae</taxon>
        <taxon>Actinomadura</taxon>
    </lineage>
</organism>
<evidence type="ECO:0000259" key="6">
    <source>
        <dbReference type="Pfam" id="PF01814"/>
    </source>
</evidence>
<comment type="caution">
    <text evidence="7">The sequence shown here is derived from an EMBL/GenBank/DDBJ whole genome shotgun (WGS) entry which is preliminary data.</text>
</comment>
<evidence type="ECO:0000256" key="5">
    <source>
        <dbReference type="HAMAP-Rule" id="MF_01282"/>
    </source>
</evidence>
<feature type="binding site" evidence="5">
    <location>
        <position position="395"/>
    </location>
    <ligand>
        <name>substrate</name>
    </ligand>
</feature>
<dbReference type="Pfam" id="PF01814">
    <property type="entry name" value="Hemerythrin"/>
    <property type="match status" value="1"/>
</dbReference>
<keyword evidence="4 5" id="KW-0046">Antibiotic resistance</keyword>
<comment type="similarity">
    <text evidence="5">Belongs to the Vgb family.</text>
</comment>
<dbReference type="CDD" id="cd12108">
    <property type="entry name" value="Hr-like"/>
    <property type="match status" value="1"/>
</dbReference>
<evidence type="ECO:0000256" key="2">
    <source>
        <dbReference type="ARBA" id="ARBA00022842"/>
    </source>
</evidence>
<dbReference type="InterPro" id="IPR012312">
    <property type="entry name" value="Hemerythrin-like"/>
</dbReference>
<dbReference type="AlphaFoldDB" id="A0A3M2M8Y0"/>
<proteinExistence type="inferred from homology"/>
<dbReference type="SUPFAM" id="SSF101898">
    <property type="entry name" value="NHL repeat"/>
    <property type="match status" value="1"/>
</dbReference>
<feature type="active site" description="Proton acceptor" evidence="5">
    <location>
        <position position="437"/>
    </location>
</feature>
<dbReference type="PANTHER" id="PTHR40274:SF3">
    <property type="entry name" value="VIRGINIAMYCIN B LYASE"/>
    <property type="match status" value="1"/>
</dbReference>